<comment type="caution">
    <text evidence="6">The sequence shown here is derived from an EMBL/GenBank/DDBJ whole genome shotgun (WGS) entry which is preliminary data.</text>
</comment>
<sequence length="413" mass="44892">MAVEKIKYLIIGGGIAGTTAAETIRRHDASGSIGIVSDEPHRLYSRVMLSKPNFFLERIPFEQIWLKKDSWYAENDVGLIAGRRAAGLDAFKKTVTLDDGTPLAYEKLLLAIGGSPRKWDVPGSDRRGVLYLRTLDDARAIMAAVKTARRAVAIGGGFVSFEMCEMLRMAGIAVTLILREPYYWQPLLDESSGRMIERALENGGVKILYAAEVSRVLGGSAVTGVALTNGAEIPCEMIIAGIGIFCPLEWIAHAGVAVNRGILANEYLETNQPDVWAAGDAAEFNDLILGERLQLGNWVNAQVQGRAAGANMAGQRQPFRMVSFYTTQGFGITIAFVGDVRPEKDRMIIPRGTPENGSYGRIIIKDGEVIGATLINRTAELAAISKMIEKDVKVAGREKELADTSFDLKTLLS</sequence>
<dbReference type="PRINTS" id="PR00411">
    <property type="entry name" value="PNDRDTASEI"/>
</dbReference>
<dbReference type="PANTHER" id="PTHR43429:SF3">
    <property type="entry name" value="NITRITE REDUCTASE [NAD(P)H]"/>
    <property type="match status" value="1"/>
</dbReference>
<evidence type="ECO:0000256" key="2">
    <source>
        <dbReference type="ARBA" id="ARBA00022630"/>
    </source>
</evidence>
<evidence type="ECO:0000256" key="1">
    <source>
        <dbReference type="ARBA" id="ARBA00001974"/>
    </source>
</evidence>
<name>A0A1G2LF43_9BACT</name>
<accession>A0A1G2LF43</accession>
<feature type="domain" description="Reductase C-terminal" evidence="5">
    <location>
        <begin position="330"/>
        <end position="412"/>
    </location>
</feature>
<dbReference type="SUPFAM" id="SSF55424">
    <property type="entry name" value="FAD/NAD-linked reductases, dimerisation (C-terminal) domain"/>
    <property type="match status" value="1"/>
</dbReference>
<protein>
    <recommendedName>
        <fullName evidence="8">FAD/NAD(P)-binding domain-containing protein</fullName>
    </recommendedName>
</protein>
<dbReference type="PANTHER" id="PTHR43429">
    <property type="entry name" value="PYRIDINE NUCLEOTIDE-DISULFIDE OXIDOREDUCTASE DOMAIN-CONTAINING"/>
    <property type="match status" value="1"/>
</dbReference>
<reference evidence="6 7" key="1">
    <citation type="journal article" date="2016" name="Nat. Commun.">
        <title>Thousands of microbial genomes shed light on interconnected biogeochemical processes in an aquifer system.</title>
        <authorList>
            <person name="Anantharaman K."/>
            <person name="Brown C.T."/>
            <person name="Hug L.A."/>
            <person name="Sharon I."/>
            <person name="Castelle C.J."/>
            <person name="Probst A.J."/>
            <person name="Thomas B.C."/>
            <person name="Singh A."/>
            <person name="Wilkins M.J."/>
            <person name="Karaoz U."/>
            <person name="Brodie E.L."/>
            <person name="Williams K.H."/>
            <person name="Hubbard S.S."/>
            <person name="Banfield J.F."/>
        </authorList>
    </citation>
    <scope>NUCLEOTIDE SEQUENCE [LARGE SCALE GENOMIC DNA]</scope>
</reference>
<dbReference type="Gene3D" id="3.30.390.30">
    <property type="match status" value="1"/>
</dbReference>
<keyword evidence="3" id="KW-0274">FAD</keyword>
<evidence type="ECO:0000259" key="4">
    <source>
        <dbReference type="Pfam" id="PF07992"/>
    </source>
</evidence>
<keyword evidence="2" id="KW-0285">Flavoprotein</keyword>
<dbReference type="EMBL" id="MHQS01000002">
    <property type="protein sequence ID" value="OHA09451.1"/>
    <property type="molecule type" value="Genomic_DNA"/>
</dbReference>
<evidence type="ECO:0008006" key="8">
    <source>
        <dbReference type="Google" id="ProtNLM"/>
    </source>
</evidence>
<dbReference type="InterPro" id="IPR050260">
    <property type="entry name" value="FAD-bd_OxRdtase"/>
</dbReference>
<dbReference type="InterPro" id="IPR016156">
    <property type="entry name" value="FAD/NAD-linked_Rdtase_dimer_sf"/>
</dbReference>
<dbReference type="AlphaFoldDB" id="A0A1G2LF43"/>
<dbReference type="Proteomes" id="UP000176705">
    <property type="component" value="Unassembled WGS sequence"/>
</dbReference>
<dbReference type="InterPro" id="IPR023753">
    <property type="entry name" value="FAD/NAD-binding_dom"/>
</dbReference>
<dbReference type="InterPro" id="IPR028202">
    <property type="entry name" value="Reductase_C"/>
</dbReference>
<dbReference type="PRINTS" id="PR00368">
    <property type="entry name" value="FADPNR"/>
</dbReference>
<evidence type="ECO:0000259" key="5">
    <source>
        <dbReference type="Pfam" id="PF14759"/>
    </source>
</evidence>
<feature type="domain" description="FAD/NAD(P)-binding" evidence="4">
    <location>
        <begin position="7"/>
        <end position="305"/>
    </location>
</feature>
<dbReference type="STRING" id="1802280.A3B37_01985"/>
<dbReference type="SUPFAM" id="SSF51905">
    <property type="entry name" value="FAD/NAD(P)-binding domain"/>
    <property type="match status" value="2"/>
</dbReference>
<dbReference type="Pfam" id="PF14759">
    <property type="entry name" value="Reductase_C"/>
    <property type="match status" value="1"/>
</dbReference>
<dbReference type="InterPro" id="IPR036188">
    <property type="entry name" value="FAD/NAD-bd_sf"/>
</dbReference>
<evidence type="ECO:0000313" key="7">
    <source>
        <dbReference type="Proteomes" id="UP000176705"/>
    </source>
</evidence>
<gene>
    <name evidence="6" type="ORF">A3B37_01985</name>
</gene>
<dbReference type="GO" id="GO:0016491">
    <property type="term" value="F:oxidoreductase activity"/>
    <property type="evidence" value="ECO:0007669"/>
    <property type="project" value="InterPro"/>
</dbReference>
<dbReference type="Pfam" id="PF07992">
    <property type="entry name" value="Pyr_redox_2"/>
    <property type="match status" value="1"/>
</dbReference>
<dbReference type="Gene3D" id="3.50.50.60">
    <property type="entry name" value="FAD/NAD(P)-binding domain"/>
    <property type="match status" value="2"/>
</dbReference>
<evidence type="ECO:0000256" key="3">
    <source>
        <dbReference type="ARBA" id="ARBA00022827"/>
    </source>
</evidence>
<evidence type="ECO:0000313" key="6">
    <source>
        <dbReference type="EMBL" id="OHA09451.1"/>
    </source>
</evidence>
<comment type="cofactor">
    <cofactor evidence="1">
        <name>FAD</name>
        <dbReference type="ChEBI" id="CHEBI:57692"/>
    </cofactor>
</comment>
<organism evidence="6 7">
    <name type="scientific">Candidatus Sungbacteria bacterium RIFCSPLOWO2_01_FULL_59_16</name>
    <dbReference type="NCBI Taxonomy" id="1802280"/>
    <lineage>
        <taxon>Bacteria</taxon>
        <taxon>Candidatus Sungiibacteriota</taxon>
    </lineage>
</organism>
<proteinExistence type="predicted"/>